<comment type="subcellular location">
    <subcellularLocation>
        <location evidence="1">Nucleus</location>
    </subcellularLocation>
</comment>
<feature type="compositionally biased region" description="Polar residues" evidence="4">
    <location>
        <begin position="415"/>
        <end position="424"/>
    </location>
</feature>
<evidence type="ECO:0000256" key="1">
    <source>
        <dbReference type="ARBA" id="ARBA00004123"/>
    </source>
</evidence>
<dbReference type="Proteomes" id="UP000706124">
    <property type="component" value="Unassembled WGS sequence"/>
</dbReference>
<organism evidence="7 8">
    <name type="scientific">Claviceps pazoutovae</name>
    <dbReference type="NCBI Taxonomy" id="1649127"/>
    <lineage>
        <taxon>Eukaryota</taxon>
        <taxon>Fungi</taxon>
        <taxon>Dikarya</taxon>
        <taxon>Ascomycota</taxon>
        <taxon>Pezizomycotina</taxon>
        <taxon>Sordariomycetes</taxon>
        <taxon>Hypocreomycetidae</taxon>
        <taxon>Hypocreales</taxon>
        <taxon>Clavicipitaceae</taxon>
        <taxon>Claviceps</taxon>
    </lineage>
</organism>
<feature type="compositionally biased region" description="Low complexity" evidence="4">
    <location>
        <begin position="356"/>
        <end position="367"/>
    </location>
</feature>
<dbReference type="Pfam" id="PF15459">
    <property type="entry name" value="RRP14"/>
    <property type="match status" value="1"/>
</dbReference>
<evidence type="ECO:0000259" key="5">
    <source>
        <dbReference type="Pfam" id="PF04935"/>
    </source>
</evidence>
<evidence type="ECO:0000256" key="3">
    <source>
        <dbReference type="ARBA" id="ARBA00023242"/>
    </source>
</evidence>
<feature type="compositionally biased region" description="Basic and acidic residues" evidence="4">
    <location>
        <begin position="379"/>
        <end position="412"/>
    </location>
</feature>
<feature type="compositionally biased region" description="Acidic residues" evidence="4">
    <location>
        <begin position="129"/>
        <end position="155"/>
    </location>
</feature>
<evidence type="ECO:0000259" key="6">
    <source>
        <dbReference type="Pfam" id="PF15459"/>
    </source>
</evidence>
<dbReference type="PANTHER" id="PTHR14369">
    <property type="entry name" value="SURFEIT LOCUS PROTEIN 6"/>
    <property type="match status" value="1"/>
</dbReference>
<comment type="similarity">
    <text evidence="2">Belongs to the SURF6 family.</text>
</comment>
<gene>
    <name evidence="7" type="ORF">E4U60_005912</name>
</gene>
<feature type="compositionally biased region" description="Low complexity" evidence="4">
    <location>
        <begin position="322"/>
        <end position="338"/>
    </location>
</feature>
<feature type="compositionally biased region" description="Basic and acidic residues" evidence="4">
    <location>
        <begin position="502"/>
        <end position="538"/>
    </location>
</feature>
<feature type="compositionally biased region" description="Low complexity" evidence="4">
    <location>
        <begin position="297"/>
        <end position="308"/>
    </location>
</feature>
<dbReference type="PANTHER" id="PTHR14369:SF0">
    <property type="entry name" value="SURFEIT LOCUS PROTEIN 6"/>
    <property type="match status" value="1"/>
</dbReference>
<dbReference type="GO" id="GO:0042273">
    <property type="term" value="P:ribosomal large subunit biogenesis"/>
    <property type="evidence" value="ECO:0007669"/>
    <property type="project" value="TreeGrafter"/>
</dbReference>
<reference evidence="7 8" key="1">
    <citation type="journal article" date="2020" name="bioRxiv">
        <title>Whole genome comparisons of ergot fungi reveals the divergence and evolution of species within the genus Claviceps are the result of varying mechanisms driving genome evolution and host range expansion.</title>
        <authorList>
            <person name="Wyka S.A."/>
            <person name="Mondo S.J."/>
            <person name="Liu M."/>
            <person name="Dettman J."/>
            <person name="Nalam V."/>
            <person name="Broders K.D."/>
        </authorList>
    </citation>
    <scope>NUCLEOTIDE SEQUENCE [LARGE SCALE GENOMIC DNA]</scope>
    <source>
        <strain evidence="7 8">CCC 1485</strain>
    </source>
</reference>
<evidence type="ECO:0008006" key="9">
    <source>
        <dbReference type="Google" id="ProtNLM"/>
    </source>
</evidence>
<comment type="caution">
    <text evidence="7">The sequence shown here is derived from an EMBL/GenBank/DDBJ whole genome shotgun (WGS) entry which is preliminary data.</text>
</comment>
<evidence type="ECO:0000256" key="2">
    <source>
        <dbReference type="ARBA" id="ARBA00005904"/>
    </source>
</evidence>
<feature type="region of interest" description="Disordered" evidence="4">
    <location>
        <begin position="502"/>
        <end position="593"/>
    </location>
</feature>
<dbReference type="OrthoDB" id="444809at2759"/>
<dbReference type="GO" id="GO:0005730">
    <property type="term" value="C:nucleolus"/>
    <property type="evidence" value="ECO:0007669"/>
    <property type="project" value="TreeGrafter"/>
</dbReference>
<feature type="compositionally biased region" description="Basic and acidic residues" evidence="4">
    <location>
        <begin position="545"/>
        <end position="565"/>
    </location>
</feature>
<evidence type="ECO:0000313" key="8">
    <source>
        <dbReference type="Proteomes" id="UP000706124"/>
    </source>
</evidence>
<protein>
    <recommendedName>
        <fullName evidence="9">Ribosomal RNA-processing protein 14/surfeit locus protein 6 C-terminal domain-containing protein</fullName>
    </recommendedName>
</protein>
<feature type="compositionally biased region" description="Basic and acidic residues" evidence="4">
    <location>
        <begin position="194"/>
        <end position="262"/>
    </location>
</feature>
<dbReference type="InterPro" id="IPR029188">
    <property type="entry name" value="Rrp14_N"/>
</dbReference>
<dbReference type="GO" id="GO:0042274">
    <property type="term" value="P:ribosomal small subunit biogenesis"/>
    <property type="evidence" value="ECO:0007669"/>
    <property type="project" value="TreeGrafter"/>
</dbReference>
<evidence type="ECO:0000313" key="7">
    <source>
        <dbReference type="EMBL" id="KAG5944529.1"/>
    </source>
</evidence>
<name>A0A9P7MH45_9HYPO</name>
<dbReference type="InterPro" id="IPR029190">
    <property type="entry name" value="Rrp14/SURF6_C"/>
</dbReference>
<keyword evidence="8" id="KW-1185">Reference proteome</keyword>
<proteinExistence type="inferred from homology"/>
<feature type="compositionally biased region" description="Basic and acidic residues" evidence="4">
    <location>
        <begin position="269"/>
        <end position="282"/>
    </location>
</feature>
<feature type="compositionally biased region" description="Gly residues" evidence="4">
    <location>
        <begin position="582"/>
        <end position="593"/>
    </location>
</feature>
<feature type="domain" description="Ribosomal RNA-processing protein 14/surfeit locus protein 6 C-terminal" evidence="5">
    <location>
        <begin position="377"/>
        <end position="567"/>
    </location>
</feature>
<dbReference type="EMBL" id="SRPO01000054">
    <property type="protein sequence ID" value="KAG5944529.1"/>
    <property type="molecule type" value="Genomic_DNA"/>
</dbReference>
<feature type="compositionally biased region" description="Basic residues" evidence="4">
    <location>
        <begin position="568"/>
        <end position="581"/>
    </location>
</feature>
<dbReference type="GO" id="GO:0003677">
    <property type="term" value="F:DNA binding"/>
    <property type="evidence" value="ECO:0007669"/>
    <property type="project" value="TreeGrafter"/>
</dbReference>
<dbReference type="GO" id="GO:0003723">
    <property type="term" value="F:RNA binding"/>
    <property type="evidence" value="ECO:0007669"/>
    <property type="project" value="TreeGrafter"/>
</dbReference>
<dbReference type="AlphaFoldDB" id="A0A9P7MH45"/>
<sequence>MAALGQNGKDAEAVLAEKVNGGIIIEGSSGTELALLPVEVDLPGHLANGQNQDRLRDHAKAFDGLLSLIPAKLYYGEDTSNQWNRKRQTKQEAAAARRGKLDPDSELNRNAKEVMDERAQHKRKLRELEEQENAENDGDDDDNVSDDSYEAMEGVEPERPGDGLKKKTEDSNKKQKLMTEEVDQTEMSPETAEDTVKLSKKEAKREAKREKKNEKKAEKKTEKKTEEKTENNAEEKTEKNANKRADKKSDKKAEKKAPKPEHNSTVVEATEKDDVNSEIKVDESDEAAPLSIHAKAETATGESASESEPQSPVFDKHSEPVAETTAEHPSTTTSPSSSDKPKQIKIPADSSEVRARVAARIEALRAARNAKRPQSRQQLLEERRTKQAQRAERKKEEKKKARQEAARLREEALASNSPDVTTPTVELEDPAGKFSFGRVAFADGTQMSHDLSYVLTKGKKKGPSDVKTALLKVQNQKKRLEEMAPEKRAEISEKEVWLTARRKAEGEKVHDSEARLKKAKNRKEAAERKSKKEWKDRASGVGLAQKEKQKKREENIKKRREDKLLGKAGKKKGGAKKKKGGRPGFEGSFGGRK</sequence>
<dbReference type="Pfam" id="PF04935">
    <property type="entry name" value="SURF6"/>
    <property type="match status" value="1"/>
</dbReference>
<accession>A0A9P7MH45</accession>
<feature type="domain" description="Ribosomal RNA-processing protein 14 N-terminal" evidence="6">
    <location>
        <begin position="54"/>
        <end position="104"/>
    </location>
</feature>
<evidence type="ECO:0000256" key="4">
    <source>
        <dbReference type="SAM" id="MobiDB-lite"/>
    </source>
</evidence>
<keyword evidence="3" id="KW-0539">Nucleus</keyword>
<feature type="compositionally biased region" description="Basic and acidic residues" evidence="4">
    <location>
        <begin position="99"/>
        <end position="119"/>
    </location>
</feature>
<feature type="region of interest" description="Disordered" evidence="4">
    <location>
        <begin position="83"/>
        <end position="431"/>
    </location>
</feature>
<feature type="compositionally biased region" description="Basic and acidic residues" evidence="4">
    <location>
        <begin position="156"/>
        <end position="179"/>
    </location>
</feature>
<dbReference type="InterPro" id="IPR007019">
    <property type="entry name" value="SURF6"/>
</dbReference>